<protein>
    <recommendedName>
        <fullName evidence="8">Endoribonuclease YbeY</fullName>
        <ecNumber evidence="8">3.1.-.-</ecNumber>
    </recommendedName>
</protein>
<dbReference type="NCBIfam" id="TIGR00043">
    <property type="entry name" value="rRNA maturation RNase YbeY"/>
    <property type="match status" value="1"/>
</dbReference>
<evidence type="ECO:0000313" key="9">
    <source>
        <dbReference type="EMBL" id="MDT0636078.1"/>
    </source>
</evidence>
<keyword evidence="8" id="KW-0698">rRNA processing</keyword>
<organism evidence="9 10">
    <name type="scientific">Spectribacter hydrogenoxidans</name>
    <dbReference type="NCBI Taxonomy" id="3075608"/>
    <lineage>
        <taxon>Bacteria</taxon>
        <taxon>Pseudomonadati</taxon>
        <taxon>Pseudomonadota</taxon>
        <taxon>Gammaproteobacteria</taxon>
        <taxon>Salinisphaerales</taxon>
        <taxon>Salinisphaeraceae</taxon>
        <taxon>Spectribacter</taxon>
    </lineage>
</organism>
<evidence type="ECO:0000256" key="6">
    <source>
        <dbReference type="ARBA" id="ARBA00022801"/>
    </source>
</evidence>
<reference evidence="9 10" key="1">
    <citation type="submission" date="2023-09" db="EMBL/GenBank/DDBJ databases">
        <authorList>
            <person name="Rey-Velasco X."/>
        </authorList>
    </citation>
    <scope>NUCLEOTIDE SEQUENCE [LARGE SCALE GENOMIC DNA]</scope>
    <source>
        <strain evidence="9 10">W335</strain>
    </source>
</reference>
<dbReference type="EMBL" id="JAVRIB010000017">
    <property type="protein sequence ID" value="MDT0636078.1"/>
    <property type="molecule type" value="Genomic_DNA"/>
</dbReference>
<comment type="cofactor">
    <cofactor evidence="8">
        <name>Zn(2+)</name>
        <dbReference type="ChEBI" id="CHEBI:29105"/>
    </cofactor>
    <text evidence="8">Binds 1 zinc ion.</text>
</comment>
<dbReference type="Pfam" id="PF02130">
    <property type="entry name" value="YbeY"/>
    <property type="match status" value="1"/>
</dbReference>
<comment type="function">
    <text evidence="8">Single strand-specific metallo-endoribonuclease involved in late-stage 70S ribosome quality control and in maturation of the 3' terminus of the 16S rRNA.</text>
</comment>
<gene>
    <name evidence="8 9" type="primary">ybeY</name>
    <name evidence="9" type="ORF">RM532_14075</name>
</gene>
<keyword evidence="2 8" id="KW-0690">Ribosome biogenesis</keyword>
<evidence type="ECO:0000256" key="4">
    <source>
        <dbReference type="ARBA" id="ARBA00022723"/>
    </source>
</evidence>
<dbReference type="EC" id="3.1.-.-" evidence="8"/>
<proteinExistence type="inferred from homology"/>
<accession>A0ABU3C3E4</accession>
<dbReference type="Proteomes" id="UP001251857">
    <property type="component" value="Unassembled WGS sequence"/>
</dbReference>
<dbReference type="PANTHER" id="PTHR46986:SF1">
    <property type="entry name" value="ENDORIBONUCLEASE YBEY, CHLOROPLASTIC"/>
    <property type="match status" value="1"/>
</dbReference>
<dbReference type="HAMAP" id="MF_00009">
    <property type="entry name" value="Endoribonucl_YbeY"/>
    <property type="match status" value="1"/>
</dbReference>
<keyword evidence="10" id="KW-1185">Reference proteome</keyword>
<evidence type="ECO:0000256" key="1">
    <source>
        <dbReference type="ARBA" id="ARBA00010875"/>
    </source>
</evidence>
<keyword evidence="8" id="KW-0963">Cytoplasm</keyword>
<keyword evidence="4 8" id="KW-0479">Metal-binding</keyword>
<dbReference type="InterPro" id="IPR002036">
    <property type="entry name" value="YbeY"/>
</dbReference>
<dbReference type="InterPro" id="IPR023091">
    <property type="entry name" value="MetalPrtase_cat_dom_sf_prd"/>
</dbReference>
<comment type="subcellular location">
    <subcellularLocation>
        <location evidence="8">Cytoplasm</location>
    </subcellularLocation>
</comment>
<dbReference type="PANTHER" id="PTHR46986">
    <property type="entry name" value="ENDORIBONUCLEASE YBEY, CHLOROPLASTIC"/>
    <property type="match status" value="1"/>
</dbReference>
<feature type="binding site" evidence="8">
    <location>
        <position position="120"/>
    </location>
    <ligand>
        <name>Zn(2+)</name>
        <dbReference type="ChEBI" id="CHEBI:29105"/>
        <note>catalytic</note>
    </ligand>
</feature>
<comment type="caution">
    <text evidence="9">The sequence shown here is derived from an EMBL/GenBank/DDBJ whole genome shotgun (WGS) entry which is preliminary data.</text>
</comment>
<keyword evidence="7 8" id="KW-0862">Zinc</keyword>
<keyword evidence="6 8" id="KW-0378">Hydrolase</keyword>
<evidence type="ECO:0000256" key="7">
    <source>
        <dbReference type="ARBA" id="ARBA00022833"/>
    </source>
</evidence>
<comment type="similarity">
    <text evidence="1 8">Belongs to the endoribonuclease YbeY family.</text>
</comment>
<keyword evidence="5 8" id="KW-0255">Endonuclease</keyword>
<keyword evidence="3 8" id="KW-0540">Nuclease</keyword>
<dbReference type="Gene3D" id="3.40.390.30">
    <property type="entry name" value="Metalloproteases ('zincins'), catalytic domain"/>
    <property type="match status" value="1"/>
</dbReference>
<feature type="binding site" evidence="8">
    <location>
        <position position="110"/>
    </location>
    <ligand>
        <name>Zn(2+)</name>
        <dbReference type="ChEBI" id="CHEBI:29105"/>
        <note>catalytic</note>
    </ligand>
</feature>
<name>A0ABU3C3E4_9GAMM</name>
<evidence type="ECO:0000256" key="5">
    <source>
        <dbReference type="ARBA" id="ARBA00022759"/>
    </source>
</evidence>
<evidence type="ECO:0000256" key="8">
    <source>
        <dbReference type="HAMAP-Rule" id="MF_00009"/>
    </source>
</evidence>
<dbReference type="RefSeq" id="WP_311653974.1">
    <property type="nucleotide sequence ID" value="NZ_JAVRIB010000017.1"/>
</dbReference>
<evidence type="ECO:0000256" key="2">
    <source>
        <dbReference type="ARBA" id="ARBA00022517"/>
    </source>
</evidence>
<dbReference type="SUPFAM" id="SSF55486">
    <property type="entry name" value="Metalloproteases ('zincins'), catalytic domain"/>
    <property type="match status" value="1"/>
</dbReference>
<sequence>MTVVVDIQRESAEPAPDDEDLSRAVAAVLAGRRDQAELCLRLVDEAESAALNHRYRGRDGPTNVLSFPCDVALPDCHLLGDLVICAPLVARQAREQGKAAADHWAHLVVHGVFHLLGYDHVDDADADIMENEERAVLAGLGIADPYALPADTDTMSQ</sequence>
<evidence type="ECO:0000256" key="3">
    <source>
        <dbReference type="ARBA" id="ARBA00022722"/>
    </source>
</evidence>
<feature type="binding site" evidence="8">
    <location>
        <position position="114"/>
    </location>
    <ligand>
        <name>Zn(2+)</name>
        <dbReference type="ChEBI" id="CHEBI:29105"/>
        <note>catalytic</note>
    </ligand>
</feature>
<evidence type="ECO:0000313" key="10">
    <source>
        <dbReference type="Proteomes" id="UP001251857"/>
    </source>
</evidence>